<sequence>MRKRIEQIMEKDPQEEKLVESKDDLNLYKTNNENWEDTYKQGRIFEDLEEGELSEITQRIAGITIIEANKQEVHDAYEQICCFSNISLSSSTDFLNKSQESTARLTNDSHNQNGIQEDIPEYEVEEDYVIISMITFE</sequence>
<evidence type="ECO:0000313" key="2">
    <source>
        <dbReference type="Proteomes" id="UP000765509"/>
    </source>
</evidence>
<name>A0A9Q3KSG8_9BASI</name>
<organism evidence="1 2">
    <name type="scientific">Austropuccinia psidii MF-1</name>
    <dbReference type="NCBI Taxonomy" id="1389203"/>
    <lineage>
        <taxon>Eukaryota</taxon>
        <taxon>Fungi</taxon>
        <taxon>Dikarya</taxon>
        <taxon>Basidiomycota</taxon>
        <taxon>Pucciniomycotina</taxon>
        <taxon>Pucciniomycetes</taxon>
        <taxon>Pucciniales</taxon>
        <taxon>Sphaerophragmiaceae</taxon>
        <taxon>Austropuccinia</taxon>
    </lineage>
</organism>
<dbReference type="AlphaFoldDB" id="A0A9Q3KSG8"/>
<reference evidence="1" key="1">
    <citation type="submission" date="2021-03" db="EMBL/GenBank/DDBJ databases">
        <title>Draft genome sequence of rust myrtle Austropuccinia psidii MF-1, a brazilian biotype.</title>
        <authorList>
            <person name="Quecine M.C."/>
            <person name="Pachon D.M.R."/>
            <person name="Bonatelli M.L."/>
            <person name="Correr F.H."/>
            <person name="Franceschini L.M."/>
            <person name="Leite T.F."/>
            <person name="Margarido G.R.A."/>
            <person name="Almeida C.A."/>
            <person name="Ferrarezi J.A."/>
            <person name="Labate C.A."/>
        </authorList>
    </citation>
    <scope>NUCLEOTIDE SEQUENCE</scope>
    <source>
        <strain evidence="1">MF-1</strain>
    </source>
</reference>
<dbReference type="EMBL" id="AVOT02117801">
    <property type="protein sequence ID" value="MBW0584380.1"/>
    <property type="molecule type" value="Genomic_DNA"/>
</dbReference>
<evidence type="ECO:0000313" key="1">
    <source>
        <dbReference type="EMBL" id="MBW0584380.1"/>
    </source>
</evidence>
<dbReference type="Proteomes" id="UP000765509">
    <property type="component" value="Unassembled WGS sequence"/>
</dbReference>
<accession>A0A9Q3KSG8</accession>
<gene>
    <name evidence="1" type="ORF">O181_124095</name>
</gene>
<keyword evidence="2" id="KW-1185">Reference proteome</keyword>
<protein>
    <submittedName>
        <fullName evidence="1">Uncharacterized protein</fullName>
    </submittedName>
</protein>
<proteinExistence type="predicted"/>
<comment type="caution">
    <text evidence="1">The sequence shown here is derived from an EMBL/GenBank/DDBJ whole genome shotgun (WGS) entry which is preliminary data.</text>
</comment>